<dbReference type="EMBL" id="CP139558">
    <property type="protein sequence ID" value="WPU97036.1"/>
    <property type="molecule type" value="Genomic_DNA"/>
</dbReference>
<sequence length="169" mass="19474">MQQIGFGGSCHWCTEAIFRSLRGVQKVDQGWIASDGGHTQPSEAVIVHFDENEIDLRTLIAIHLYTHSCTSTHSMRGKYRSAVYTFDKEQNKFAKAAIRKLQADFGELIITEVLPFVTFKLNDENYLDYYYKDPSKPFCQNIVNPKLSALLARFEKYIAPEYREQLARL</sequence>
<evidence type="ECO:0000313" key="6">
    <source>
        <dbReference type="EMBL" id="WPU97036.1"/>
    </source>
</evidence>
<evidence type="ECO:0000313" key="7">
    <source>
        <dbReference type="Proteomes" id="UP001324380"/>
    </source>
</evidence>
<dbReference type="InterPro" id="IPR002569">
    <property type="entry name" value="Met_Sox_Rdtase_MsrA_dom"/>
</dbReference>
<reference evidence="6 7" key="1">
    <citation type="submission" date="2023-11" db="EMBL/GenBank/DDBJ databases">
        <title>Analysis of the Genomes of Mucilaginibacter gossypii cycad 4 and M. sabulilitoris SNA2: microbes with the potential for plant growth promotion.</title>
        <authorList>
            <person name="Hirsch A.M."/>
            <person name="Humm E."/>
            <person name="Rubbi M."/>
            <person name="Del Vecchio G."/>
            <person name="Ha S.M."/>
            <person name="Pellegrini M."/>
            <person name="Gunsalus R.P."/>
        </authorList>
    </citation>
    <scope>NUCLEOTIDE SEQUENCE [LARGE SCALE GENOMIC DNA]</scope>
    <source>
        <strain evidence="6 7">SNA2</strain>
    </source>
</reference>
<keyword evidence="7" id="KW-1185">Reference proteome</keyword>
<organism evidence="6 7">
    <name type="scientific">Mucilaginibacter sabulilitoris</name>
    <dbReference type="NCBI Taxonomy" id="1173583"/>
    <lineage>
        <taxon>Bacteria</taxon>
        <taxon>Pseudomonadati</taxon>
        <taxon>Bacteroidota</taxon>
        <taxon>Sphingobacteriia</taxon>
        <taxon>Sphingobacteriales</taxon>
        <taxon>Sphingobacteriaceae</taxon>
        <taxon>Mucilaginibacter</taxon>
    </lineage>
</organism>
<evidence type="ECO:0000259" key="5">
    <source>
        <dbReference type="Pfam" id="PF01625"/>
    </source>
</evidence>
<dbReference type="PANTHER" id="PTHR43774">
    <property type="entry name" value="PEPTIDE METHIONINE SULFOXIDE REDUCTASE"/>
    <property type="match status" value="1"/>
</dbReference>
<dbReference type="Proteomes" id="UP001324380">
    <property type="component" value="Chromosome"/>
</dbReference>
<proteinExistence type="predicted"/>
<dbReference type="SUPFAM" id="SSF55068">
    <property type="entry name" value="Peptide methionine sulfoxide reductase"/>
    <property type="match status" value="1"/>
</dbReference>
<name>A0ABZ0TVA1_9SPHI</name>
<comment type="catalytic activity">
    <reaction evidence="3">
        <text>L-methionyl-[protein] + [thioredoxin]-disulfide + H2O = L-methionyl-(S)-S-oxide-[protein] + [thioredoxin]-dithiol</text>
        <dbReference type="Rhea" id="RHEA:14217"/>
        <dbReference type="Rhea" id="RHEA-COMP:10698"/>
        <dbReference type="Rhea" id="RHEA-COMP:10700"/>
        <dbReference type="Rhea" id="RHEA-COMP:12313"/>
        <dbReference type="Rhea" id="RHEA-COMP:12315"/>
        <dbReference type="ChEBI" id="CHEBI:15377"/>
        <dbReference type="ChEBI" id="CHEBI:16044"/>
        <dbReference type="ChEBI" id="CHEBI:29950"/>
        <dbReference type="ChEBI" id="CHEBI:44120"/>
        <dbReference type="ChEBI" id="CHEBI:50058"/>
        <dbReference type="EC" id="1.8.4.11"/>
    </reaction>
</comment>
<dbReference type="PANTHER" id="PTHR43774:SF1">
    <property type="entry name" value="PEPTIDE METHIONINE SULFOXIDE REDUCTASE MSRA 2"/>
    <property type="match status" value="1"/>
</dbReference>
<evidence type="ECO:0000256" key="3">
    <source>
        <dbReference type="ARBA" id="ARBA00047806"/>
    </source>
</evidence>
<evidence type="ECO:0000256" key="2">
    <source>
        <dbReference type="ARBA" id="ARBA00023002"/>
    </source>
</evidence>
<dbReference type="Pfam" id="PF01625">
    <property type="entry name" value="PMSR"/>
    <property type="match status" value="1"/>
</dbReference>
<keyword evidence="2 6" id="KW-0560">Oxidoreductase</keyword>
<evidence type="ECO:0000256" key="1">
    <source>
        <dbReference type="ARBA" id="ARBA00012502"/>
    </source>
</evidence>
<comment type="catalytic activity">
    <reaction evidence="4">
        <text>[thioredoxin]-disulfide + L-methionine + H2O = L-methionine (S)-S-oxide + [thioredoxin]-dithiol</text>
        <dbReference type="Rhea" id="RHEA:19993"/>
        <dbReference type="Rhea" id="RHEA-COMP:10698"/>
        <dbReference type="Rhea" id="RHEA-COMP:10700"/>
        <dbReference type="ChEBI" id="CHEBI:15377"/>
        <dbReference type="ChEBI" id="CHEBI:29950"/>
        <dbReference type="ChEBI" id="CHEBI:50058"/>
        <dbReference type="ChEBI" id="CHEBI:57844"/>
        <dbReference type="ChEBI" id="CHEBI:58772"/>
        <dbReference type="EC" id="1.8.4.11"/>
    </reaction>
</comment>
<gene>
    <name evidence="6" type="ORF">SNE25_16055</name>
</gene>
<dbReference type="InterPro" id="IPR036509">
    <property type="entry name" value="Met_Sox_Rdtase_MsrA_sf"/>
</dbReference>
<dbReference type="GO" id="GO:0008113">
    <property type="term" value="F:peptide-methionine (S)-S-oxide reductase activity"/>
    <property type="evidence" value="ECO:0007669"/>
    <property type="project" value="UniProtKB-EC"/>
</dbReference>
<protein>
    <recommendedName>
        <fullName evidence="1">peptide-methionine (S)-S-oxide reductase</fullName>
        <ecNumber evidence="1">1.8.4.11</ecNumber>
    </recommendedName>
</protein>
<dbReference type="EC" id="1.8.4.11" evidence="1"/>
<evidence type="ECO:0000256" key="4">
    <source>
        <dbReference type="ARBA" id="ARBA00048782"/>
    </source>
</evidence>
<dbReference type="RefSeq" id="WP_321566122.1">
    <property type="nucleotide sequence ID" value="NZ_CP139558.1"/>
</dbReference>
<dbReference type="Gene3D" id="3.30.1060.10">
    <property type="entry name" value="Peptide methionine sulphoxide reductase MsrA"/>
    <property type="match status" value="1"/>
</dbReference>
<feature type="domain" description="Peptide methionine sulphoxide reductase MsrA" evidence="5">
    <location>
        <begin position="4"/>
        <end position="139"/>
    </location>
</feature>
<accession>A0ABZ0TVA1</accession>